<dbReference type="EMBL" id="FNCO01000014">
    <property type="protein sequence ID" value="SDI55257.1"/>
    <property type="molecule type" value="Genomic_DNA"/>
</dbReference>
<dbReference type="OrthoDB" id="378644at2"/>
<keyword evidence="3" id="KW-1185">Reference proteome</keyword>
<feature type="domain" description="DNA circulation N-terminal" evidence="1">
    <location>
        <begin position="7"/>
        <end position="93"/>
    </location>
</feature>
<evidence type="ECO:0000313" key="3">
    <source>
        <dbReference type="Proteomes" id="UP000182894"/>
    </source>
</evidence>
<protein>
    <submittedName>
        <fullName evidence="2">Mu-like prophage DNA circulation protein</fullName>
    </submittedName>
</protein>
<proteinExistence type="predicted"/>
<accession>A0A1G8LII3</accession>
<dbReference type="AlphaFoldDB" id="A0A1G8LII3"/>
<dbReference type="STRING" id="89065.SAMN05216605_114149"/>
<sequence>MAWRDNYRAATFRGVGFFVATADSSHGRRQAVHETAQRDIPYTEDLGRKSREFSITGYLLGKEYDVAREELIKACEQQGPGVLVHPYRGELTVVCRGLNVNETSEEGGKCTLSMTFLEAGEASYPSAKVDSVNAISEKGNEVTETAKENFVSDFLTKGYPSFVADAATTKIKELSDYLSSPEFIVSSDIQAPSDYYDKVKSIGSDAFDLIQQPFDFANQVVDAIGSVRSAFGSSAFGMLVDLYNQYFPSKDDDDDAGSVLAVLTPSRQQVVKNESAVSALVRQAAIAQAAIAAVVTQTTETVSNGGTKTASAPAKYDSYEAAIKVRTELADNLDEESEITNNDLVYVALTDLRTAVVQAVPDPELDLPRLAKFSPRQTLPSLLVAYQLYGDASRADDIVARNDPRRPGFLTGGQPLEVLANG</sequence>
<dbReference type="RefSeq" id="WP_074756432.1">
    <property type="nucleotide sequence ID" value="NZ_FNCO01000014.1"/>
</dbReference>
<evidence type="ECO:0000259" key="1">
    <source>
        <dbReference type="Pfam" id="PF07157"/>
    </source>
</evidence>
<dbReference type="Pfam" id="PF07157">
    <property type="entry name" value="DNA_circ_N"/>
    <property type="match status" value="1"/>
</dbReference>
<dbReference type="InterPro" id="IPR009826">
    <property type="entry name" value="DNA_circ_N"/>
</dbReference>
<dbReference type="Proteomes" id="UP000182894">
    <property type="component" value="Unassembled WGS sequence"/>
</dbReference>
<evidence type="ECO:0000313" key="2">
    <source>
        <dbReference type="EMBL" id="SDI55257.1"/>
    </source>
</evidence>
<name>A0A1G8LII3_9PSED</name>
<gene>
    <name evidence="2" type="ORF">SAMN05216605_114149</name>
</gene>
<organism evidence="2 3">
    <name type="scientific">Pseudomonas abietaniphila</name>
    <dbReference type="NCBI Taxonomy" id="89065"/>
    <lineage>
        <taxon>Bacteria</taxon>
        <taxon>Pseudomonadati</taxon>
        <taxon>Pseudomonadota</taxon>
        <taxon>Gammaproteobacteria</taxon>
        <taxon>Pseudomonadales</taxon>
        <taxon>Pseudomonadaceae</taxon>
        <taxon>Pseudomonas</taxon>
    </lineage>
</organism>
<reference evidence="3" key="1">
    <citation type="submission" date="2016-10" db="EMBL/GenBank/DDBJ databases">
        <authorList>
            <person name="Varghese N."/>
            <person name="Submissions S."/>
        </authorList>
    </citation>
    <scope>NUCLEOTIDE SEQUENCE [LARGE SCALE GENOMIC DNA]</scope>
    <source>
        <strain evidence="3">ATCC 700689</strain>
    </source>
</reference>